<feature type="compositionally biased region" description="Basic residues" evidence="1">
    <location>
        <begin position="87"/>
        <end position="97"/>
    </location>
</feature>
<protein>
    <submittedName>
        <fullName evidence="2">Uncharacterized protein</fullName>
    </submittedName>
</protein>
<gene>
    <name evidence="2" type="ORF">AVDCRST_MAG10-3559</name>
</gene>
<feature type="non-terminal residue" evidence="2">
    <location>
        <position position="105"/>
    </location>
</feature>
<feature type="compositionally biased region" description="Basic residues" evidence="1">
    <location>
        <begin position="53"/>
        <end position="64"/>
    </location>
</feature>
<dbReference type="AlphaFoldDB" id="A0A6J4JB67"/>
<feature type="compositionally biased region" description="Basic residues" evidence="1">
    <location>
        <begin position="25"/>
        <end position="39"/>
    </location>
</feature>
<organism evidence="2">
    <name type="scientific">uncultured Acidimicrobiales bacterium</name>
    <dbReference type="NCBI Taxonomy" id="310071"/>
    <lineage>
        <taxon>Bacteria</taxon>
        <taxon>Bacillati</taxon>
        <taxon>Actinomycetota</taxon>
        <taxon>Acidimicrobiia</taxon>
        <taxon>Acidimicrobiales</taxon>
        <taxon>environmental samples</taxon>
    </lineage>
</organism>
<sequence>VGAPVRLLVRRLQLRASTADDHHHPGARGHPSGRHRHVHPERPDHQPRPAGGRLHHRGARRRHRDREGRRVGGRRHRSGAAGERRGHWTARRPRHPRRPADRAAL</sequence>
<proteinExistence type="predicted"/>
<accession>A0A6J4JB67</accession>
<evidence type="ECO:0000313" key="2">
    <source>
        <dbReference type="EMBL" id="CAA9275293.1"/>
    </source>
</evidence>
<reference evidence="2" key="1">
    <citation type="submission" date="2020-02" db="EMBL/GenBank/DDBJ databases">
        <authorList>
            <person name="Meier V. D."/>
        </authorList>
    </citation>
    <scope>NUCLEOTIDE SEQUENCE</scope>
    <source>
        <strain evidence="2">AVDCRST_MAG10</strain>
    </source>
</reference>
<evidence type="ECO:0000256" key="1">
    <source>
        <dbReference type="SAM" id="MobiDB-lite"/>
    </source>
</evidence>
<dbReference type="EMBL" id="CADCTB010000213">
    <property type="protein sequence ID" value="CAA9275293.1"/>
    <property type="molecule type" value="Genomic_DNA"/>
</dbReference>
<name>A0A6J4JB67_9ACTN</name>
<feature type="region of interest" description="Disordered" evidence="1">
    <location>
        <begin position="14"/>
        <end position="105"/>
    </location>
</feature>
<feature type="non-terminal residue" evidence="2">
    <location>
        <position position="1"/>
    </location>
</feature>